<dbReference type="SUPFAM" id="SSF56436">
    <property type="entry name" value="C-type lectin-like"/>
    <property type="match status" value="1"/>
</dbReference>
<reference evidence="3" key="1">
    <citation type="journal article" date="2019" name="Int. J. Syst. Evol. Microbiol.">
        <title>The Global Catalogue of Microorganisms (GCM) 10K type strain sequencing project: providing services to taxonomists for standard genome sequencing and annotation.</title>
        <authorList>
            <consortium name="The Broad Institute Genomics Platform"/>
            <consortium name="The Broad Institute Genome Sequencing Center for Infectious Disease"/>
            <person name="Wu L."/>
            <person name="Ma J."/>
        </authorList>
    </citation>
    <scope>NUCLEOTIDE SEQUENCE [LARGE SCALE GENOMIC DNA]</scope>
    <source>
        <strain evidence="3">CCUG 63246</strain>
    </source>
</reference>
<dbReference type="PANTHER" id="PTHR23150">
    <property type="entry name" value="SULFATASE MODIFYING FACTOR 1, 2"/>
    <property type="match status" value="1"/>
</dbReference>
<dbReference type="Proteomes" id="UP001597163">
    <property type="component" value="Unassembled WGS sequence"/>
</dbReference>
<protein>
    <submittedName>
        <fullName evidence="2">Formylglycine-generating enzyme family protein</fullName>
    </submittedName>
</protein>
<proteinExistence type="predicted"/>
<keyword evidence="3" id="KW-1185">Reference proteome</keyword>
<dbReference type="InterPro" id="IPR016187">
    <property type="entry name" value="CTDL_fold"/>
</dbReference>
<sequence>MKTPLYCFIFCFCFLAVFSCKKQKTETIEENNNSLNTTTLDSLIKHPPTGMVWIPKGSFLQGAVPQDEIAMAHEKPQHAVTVDGFFMDITEVTNAQFSKFVDETGYITTAEREIDWEEMKKQLPEGTPKPHDTILQPGSLMFKKTKTSVPNLYDFSQWWRWVIGVNWKKPSGINSTLEGKEDYPVTHISFEDAQAYCKWAGKRLPTEAEWEYAARAQNENTTYFWGNDVSLLSKKANTWEGEFPVFNTLEDGFERTAPVKSYPGNDFGLYDMAGNVWEWTSDWYNVNYYKELASKNTPAINPKGATEAYNPNNPYVQEKIIKGGSFLCSYTYCASYRISSKMGSSTDSSSEHIGFRTVVTPEMLMTN</sequence>
<dbReference type="InterPro" id="IPR005532">
    <property type="entry name" value="SUMF_dom"/>
</dbReference>
<dbReference type="InterPro" id="IPR042095">
    <property type="entry name" value="SUMF_sf"/>
</dbReference>
<comment type="caution">
    <text evidence="2">The sequence shown here is derived from an EMBL/GenBank/DDBJ whole genome shotgun (WGS) entry which is preliminary data.</text>
</comment>
<dbReference type="InterPro" id="IPR051043">
    <property type="entry name" value="Sulfatase_Mod_Factor_Kinase"/>
</dbReference>
<dbReference type="PANTHER" id="PTHR23150:SF19">
    <property type="entry name" value="FORMYLGLYCINE-GENERATING ENZYME"/>
    <property type="match status" value="1"/>
</dbReference>
<dbReference type="PROSITE" id="PS51257">
    <property type="entry name" value="PROKAR_LIPOPROTEIN"/>
    <property type="match status" value="1"/>
</dbReference>
<evidence type="ECO:0000313" key="2">
    <source>
        <dbReference type="EMBL" id="MFD1161154.1"/>
    </source>
</evidence>
<dbReference type="EMBL" id="JBHTLJ010000001">
    <property type="protein sequence ID" value="MFD1161154.1"/>
    <property type="molecule type" value="Genomic_DNA"/>
</dbReference>
<organism evidence="2 3">
    <name type="scientific">Hwangdonia seohaensis</name>
    <dbReference type="NCBI Taxonomy" id="1240727"/>
    <lineage>
        <taxon>Bacteria</taxon>
        <taxon>Pseudomonadati</taxon>
        <taxon>Bacteroidota</taxon>
        <taxon>Flavobacteriia</taxon>
        <taxon>Flavobacteriales</taxon>
        <taxon>Flavobacteriaceae</taxon>
        <taxon>Hwangdonia</taxon>
    </lineage>
</organism>
<gene>
    <name evidence="2" type="ORF">ACFQ2E_01915</name>
</gene>
<dbReference type="Gene3D" id="3.90.1580.10">
    <property type="entry name" value="paralog of FGE (formylglycine-generating enzyme)"/>
    <property type="match status" value="1"/>
</dbReference>
<dbReference type="Pfam" id="PF03781">
    <property type="entry name" value="FGE-sulfatase"/>
    <property type="match status" value="1"/>
</dbReference>
<feature type="domain" description="Sulfatase-modifying factor enzyme-like" evidence="1">
    <location>
        <begin position="49"/>
        <end position="358"/>
    </location>
</feature>
<dbReference type="RefSeq" id="WP_311935554.1">
    <property type="nucleotide sequence ID" value="NZ_JAVSCK010000001.1"/>
</dbReference>
<evidence type="ECO:0000259" key="1">
    <source>
        <dbReference type="Pfam" id="PF03781"/>
    </source>
</evidence>
<accession>A0ABW3R7W0</accession>
<evidence type="ECO:0000313" key="3">
    <source>
        <dbReference type="Proteomes" id="UP001597163"/>
    </source>
</evidence>
<name>A0ABW3R7W0_9FLAO</name>